<sequence length="809" mass="87677">MAAPNTAITSPVRMDPAINCSSSNNDSFVTAHSNPATPISTDIYTQKKKTPSIDTLLEDEQQQENKYFVEKANAMVDDTSDHAVVGSLGSNSSGGGGLSDLGSQGSSVNNNNNHQYSHSDVRDNLSDGGTDGDDNDGESPYASSTDWTTDAISEATDGDDEHQDYNNSDSETSSIDGGANKDVQRKERTPSAYSNLNSTGYGAWPSQVYDPNQANNHHPQSSVFSKPYTAQVTSIAAHVTAAAAVASSSMRYHPSAQNSYAGPSPMVRGAIPFPRTSISTNIPTSASINPTSQTASRLGATATATAAATASGAATTTTYKPSRIIQFKDFIKAFVRIIRISVPGFRSKESTLFIVLSAALGLRTCLDVWFSRFNARVVMSIITCSRASLLRRLLPEYIMMLIPLAVVNQGIKWILELLSNSIRIRLARKACQYYEENSTAAIESRKRASAATSGSRAGSTNNSRPASMAFSGGEISQSALTDATLSSNVSDNTGAVNSGGYQTRETLEREARLARTSWLLSIQIHRFSQMLPRIFSELAKPAMDMLVFSRLLSVITGSKGPGIMAAYLALASMFSSLISPPLSKYMGKERTEELSYRQRFEWFVTRAEQAARSVSSSNGNNNNNNNSGGNSSPNNNQSHQQPNNNSGTRTPHHHQQQQPGLGGSSISVSPQIFVSEHRLLLRKLLDWKNTANQVGFLKFASGILDSVLLKYGATLTAYFLLSKPLLNPTQVYYPYKGNPVAIMHDYSLHSSYLINLTQAMSRFLLALSDTPKFISTTVKANWLYSNLQGKGDGEEEEEDNDVVLQNRHL</sequence>
<dbReference type="EMBL" id="JANBPU010000114">
    <property type="protein sequence ID" value="KAJ1916127.1"/>
    <property type="molecule type" value="Genomic_DNA"/>
</dbReference>
<dbReference type="GO" id="GO:0005524">
    <property type="term" value="F:ATP binding"/>
    <property type="evidence" value="ECO:0007669"/>
    <property type="project" value="InterPro"/>
</dbReference>
<dbReference type="OrthoDB" id="422637at2759"/>
<dbReference type="GO" id="GO:0005778">
    <property type="term" value="C:peroxisomal membrane"/>
    <property type="evidence" value="ECO:0007669"/>
    <property type="project" value="TreeGrafter"/>
</dbReference>
<dbReference type="Pfam" id="PF06472">
    <property type="entry name" value="ABC_membrane_2"/>
    <property type="match status" value="2"/>
</dbReference>
<evidence type="ECO:0000256" key="4">
    <source>
        <dbReference type="ARBA" id="ARBA00023136"/>
    </source>
</evidence>
<feature type="compositionally biased region" description="Low complexity" evidence="5">
    <location>
        <begin position="100"/>
        <end position="116"/>
    </location>
</feature>
<feature type="compositionally biased region" description="Low complexity" evidence="5">
    <location>
        <begin position="615"/>
        <end position="647"/>
    </location>
</feature>
<dbReference type="GO" id="GO:0140359">
    <property type="term" value="F:ABC-type transporter activity"/>
    <property type="evidence" value="ECO:0007669"/>
    <property type="project" value="InterPro"/>
</dbReference>
<evidence type="ECO:0000256" key="1">
    <source>
        <dbReference type="ARBA" id="ARBA00022448"/>
    </source>
</evidence>
<feature type="compositionally biased region" description="Polar residues" evidence="5">
    <location>
        <begin position="19"/>
        <end position="44"/>
    </location>
</feature>
<dbReference type="InterPro" id="IPR011527">
    <property type="entry name" value="ABC1_TM_dom"/>
</dbReference>
<feature type="region of interest" description="Disordered" evidence="5">
    <location>
        <begin position="445"/>
        <end position="470"/>
    </location>
</feature>
<keyword evidence="2" id="KW-0812">Transmembrane</keyword>
<keyword evidence="3" id="KW-1133">Transmembrane helix</keyword>
<dbReference type="AlphaFoldDB" id="A0A9W8DNJ8"/>
<keyword evidence="1" id="KW-0813">Transport</keyword>
<feature type="region of interest" description="Disordered" evidence="5">
    <location>
        <begin position="82"/>
        <end position="198"/>
    </location>
</feature>
<comment type="caution">
    <text evidence="7">The sequence shown here is derived from an EMBL/GenBank/DDBJ whole genome shotgun (WGS) entry which is preliminary data.</text>
</comment>
<dbReference type="GO" id="GO:0042760">
    <property type="term" value="P:very long-chain fatty acid catabolic process"/>
    <property type="evidence" value="ECO:0007669"/>
    <property type="project" value="TreeGrafter"/>
</dbReference>
<name>A0A9W8DNJ8_9FUNG</name>
<feature type="region of interest" description="Disordered" evidence="5">
    <location>
        <begin position="789"/>
        <end position="809"/>
    </location>
</feature>
<dbReference type="PANTHER" id="PTHR11384:SF67">
    <property type="entry name" value="ATP-BINDING CASSETTE SUB-FAMILY D MEMBER 1"/>
    <property type="match status" value="1"/>
</dbReference>
<dbReference type="GO" id="GO:0005324">
    <property type="term" value="F:long-chain fatty acid transmembrane transporter activity"/>
    <property type="evidence" value="ECO:0007669"/>
    <property type="project" value="TreeGrafter"/>
</dbReference>
<gene>
    <name evidence="7" type="ORF">H4219_003963</name>
</gene>
<keyword evidence="4" id="KW-0472">Membrane</keyword>
<evidence type="ECO:0000313" key="8">
    <source>
        <dbReference type="Proteomes" id="UP001150538"/>
    </source>
</evidence>
<dbReference type="PANTHER" id="PTHR11384">
    <property type="entry name" value="ATP-BINDING CASSETTE, SUB-FAMILY D MEMBER"/>
    <property type="match status" value="1"/>
</dbReference>
<evidence type="ECO:0000256" key="5">
    <source>
        <dbReference type="SAM" id="MobiDB-lite"/>
    </source>
</evidence>
<evidence type="ECO:0000313" key="7">
    <source>
        <dbReference type="EMBL" id="KAJ1916127.1"/>
    </source>
</evidence>
<reference evidence="7" key="1">
    <citation type="submission" date="2022-07" db="EMBL/GenBank/DDBJ databases">
        <title>Phylogenomic reconstructions and comparative analyses of Kickxellomycotina fungi.</title>
        <authorList>
            <person name="Reynolds N.K."/>
            <person name="Stajich J.E."/>
            <person name="Barry K."/>
            <person name="Grigoriev I.V."/>
            <person name="Crous P."/>
            <person name="Smith M.E."/>
        </authorList>
    </citation>
    <scope>NUCLEOTIDE SEQUENCE</scope>
    <source>
        <strain evidence="7">NBRC 100468</strain>
    </source>
</reference>
<dbReference type="GO" id="GO:0015910">
    <property type="term" value="P:long-chain fatty acid import into peroxisome"/>
    <property type="evidence" value="ECO:0007669"/>
    <property type="project" value="TreeGrafter"/>
</dbReference>
<dbReference type="InterPro" id="IPR050835">
    <property type="entry name" value="ABC_transporter_sub-D"/>
</dbReference>
<evidence type="ECO:0000259" key="6">
    <source>
        <dbReference type="Pfam" id="PF06472"/>
    </source>
</evidence>
<feature type="compositionally biased region" description="Polar residues" evidence="5">
    <location>
        <begin position="141"/>
        <end position="151"/>
    </location>
</feature>
<organism evidence="7 8">
    <name type="scientific">Mycoemilia scoparia</name>
    <dbReference type="NCBI Taxonomy" id="417184"/>
    <lineage>
        <taxon>Eukaryota</taxon>
        <taxon>Fungi</taxon>
        <taxon>Fungi incertae sedis</taxon>
        <taxon>Zoopagomycota</taxon>
        <taxon>Kickxellomycotina</taxon>
        <taxon>Kickxellomycetes</taxon>
        <taxon>Kickxellales</taxon>
        <taxon>Kickxellaceae</taxon>
        <taxon>Mycoemilia</taxon>
    </lineage>
</organism>
<keyword evidence="8" id="KW-1185">Reference proteome</keyword>
<dbReference type="GO" id="GO:0007031">
    <property type="term" value="P:peroxisome organization"/>
    <property type="evidence" value="ECO:0007669"/>
    <property type="project" value="TreeGrafter"/>
</dbReference>
<dbReference type="Proteomes" id="UP001150538">
    <property type="component" value="Unassembled WGS sequence"/>
</dbReference>
<feature type="domain" description="ABC transmembrane type-1" evidence="6">
    <location>
        <begin position="524"/>
        <end position="611"/>
    </location>
</feature>
<feature type="compositionally biased region" description="Low complexity" evidence="5">
    <location>
        <begin position="449"/>
        <end position="460"/>
    </location>
</feature>
<feature type="region of interest" description="Disordered" evidence="5">
    <location>
        <begin position="1"/>
        <end position="45"/>
    </location>
</feature>
<proteinExistence type="predicted"/>
<dbReference type="GO" id="GO:0006635">
    <property type="term" value="P:fatty acid beta-oxidation"/>
    <property type="evidence" value="ECO:0007669"/>
    <property type="project" value="TreeGrafter"/>
</dbReference>
<evidence type="ECO:0000256" key="2">
    <source>
        <dbReference type="ARBA" id="ARBA00022692"/>
    </source>
</evidence>
<accession>A0A9W8DNJ8</accession>
<feature type="domain" description="ABC transmembrane type-1" evidence="6">
    <location>
        <begin position="337"/>
        <end position="438"/>
    </location>
</feature>
<feature type="region of interest" description="Disordered" evidence="5">
    <location>
        <begin position="613"/>
        <end position="663"/>
    </location>
</feature>
<protein>
    <recommendedName>
        <fullName evidence="6">ABC transmembrane type-1 domain-containing protein</fullName>
    </recommendedName>
</protein>
<feature type="compositionally biased region" description="Polar residues" evidence="5">
    <location>
        <begin position="165"/>
        <end position="175"/>
    </location>
</feature>
<evidence type="ECO:0000256" key="3">
    <source>
        <dbReference type="ARBA" id="ARBA00022989"/>
    </source>
</evidence>